<dbReference type="InterPro" id="IPR011475">
    <property type="entry name" value="DUF1583"/>
</dbReference>
<evidence type="ECO:0000259" key="1">
    <source>
        <dbReference type="Pfam" id="PF07619"/>
    </source>
</evidence>
<dbReference type="EMBL" id="ANOF01000055">
    <property type="protein sequence ID" value="EMI27847.1"/>
    <property type="molecule type" value="Genomic_DNA"/>
</dbReference>
<evidence type="ECO:0000259" key="2">
    <source>
        <dbReference type="Pfam" id="PF07622"/>
    </source>
</evidence>
<dbReference type="InterPro" id="IPR022660">
    <property type="entry name" value="DUF1581"/>
</dbReference>
<feature type="domain" description="DUF1583" evidence="2">
    <location>
        <begin position="636"/>
        <end position="871"/>
    </location>
</feature>
<feature type="domain" description="DUF1581" evidence="1">
    <location>
        <begin position="384"/>
        <end position="467"/>
    </location>
</feature>
<evidence type="ECO:0000259" key="3">
    <source>
        <dbReference type="Pfam" id="PF20407"/>
    </source>
</evidence>
<accession>M5SJF5</accession>
<dbReference type="PATRIC" id="fig|1263868.3.peg.1653"/>
<dbReference type="Pfam" id="PF20407">
    <property type="entry name" value="DUF1583_N"/>
    <property type="match status" value="1"/>
</dbReference>
<comment type="caution">
    <text evidence="4">The sequence shown here is derived from an EMBL/GenBank/DDBJ whole genome shotgun (WGS) entry which is preliminary data.</text>
</comment>
<dbReference type="Pfam" id="PF07619">
    <property type="entry name" value="DUF1581"/>
    <property type="match status" value="1"/>
</dbReference>
<evidence type="ECO:0000313" key="4">
    <source>
        <dbReference type="EMBL" id="EMI27847.1"/>
    </source>
</evidence>
<dbReference type="OrthoDB" id="236068at2"/>
<name>M5SJF5_9BACT</name>
<reference evidence="4 5" key="1">
    <citation type="journal article" date="2013" name="Mar. Genomics">
        <title>Expression of sulfatases in Rhodopirellula baltica and the diversity of sulfatases in the genus Rhodopirellula.</title>
        <authorList>
            <person name="Wegner C.E."/>
            <person name="Richter-Heitmann T."/>
            <person name="Klindworth A."/>
            <person name="Klockow C."/>
            <person name="Richter M."/>
            <person name="Achstetter T."/>
            <person name="Glockner F.O."/>
            <person name="Harder J."/>
        </authorList>
    </citation>
    <scope>NUCLEOTIDE SEQUENCE [LARGE SCALE GENOMIC DNA]</scope>
    <source>
        <strain evidence="4 5">SH398</strain>
    </source>
</reference>
<gene>
    <name evidence="4" type="ORF">RESH_01536</name>
</gene>
<organism evidence="4 5">
    <name type="scientific">Rhodopirellula europaea SH398</name>
    <dbReference type="NCBI Taxonomy" id="1263868"/>
    <lineage>
        <taxon>Bacteria</taxon>
        <taxon>Pseudomonadati</taxon>
        <taxon>Planctomycetota</taxon>
        <taxon>Planctomycetia</taxon>
        <taxon>Pirellulales</taxon>
        <taxon>Pirellulaceae</taxon>
        <taxon>Rhodopirellula</taxon>
    </lineage>
</organism>
<dbReference type="STRING" id="1263868.RESH_01536"/>
<evidence type="ECO:0000313" key="5">
    <source>
        <dbReference type="Proteomes" id="UP000011996"/>
    </source>
</evidence>
<dbReference type="InterPro" id="IPR046518">
    <property type="entry name" value="DUF1583_N"/>
</dbReference>
<dbReference type="Pfam" id="PF07622">
    <property type="entry name" value="DUF1583"/>
    <property type="match status" value="1"/>
</dbReference>
<proteinExistence type="predicted"/>
<dbReference type="AlphaFoldDB" id="M5SJF5"/>
<feature type="domain" description="DUF1583" evidence="3">
    <location>
        <begin position="487"/>
        <end position="629"/>
    </location>
</feature>
<sequence length="1134" mass="125571">MRFETHSVDSKSLPQIACRLFACVAAFLLGVNVCFADSPLADEFVEDDAVSLNLLFGEKTLQTNVVQYLAKLEDLDPAQRHEELSKWVLPGNGHGLRIEGSIARPAGTTSDVAAKDWIPLSEYPESQWIRCPARELIHLSVELGLRSELKKQVSEWKPSGDDQLQAKEVMVTLLAIAESDRNNVRQHLIERFAKNRHWQDPNAADLWWADLIILWATAENPATTDLVIEDLFGAFSGLRDYIPDADLDVTADYLCLLLGYCSARSHESIGSVPDSFDVFSRVDASSHGRGNVLPRFAMHDQGVEKVSGHELDYLVYRDPLLGDFEAVAEVSTYQGAFSELLFGGIAVSPSSSRPVSSVGSFAKGNWEVSVEKPIEPLGGESLLRASSSDGQVEYFFNGRRTLSDSTRNGSAPWVGIRGWRRSKGHISDLRITGRPGTPPTIDLLSDESLRGWASYYDAESNNGLGSWNIQEDGGVSTLVSGRTSDLFGSHEEECLYYVRPIVWDARIEYEFLHDGIAGAVFPCVGRKAFLIDSSGVSLHQITDGMHQQTPLRPDNSMVLESSAKPNLMDGWNRVALHFKGNRVVLLLNGKAIAEQQVSDNESRTFGFFHYRDQTRAVVRHLRLSGDWHDPLPEVSEQKLASNLVKELEAVAESLPQHFEHDFGKGIPDDVFEVDGREDRLLQLSDGIHMVRAMPSDKAAIRLSGTIDGDFEITYGFKDLQIGDEEPTWHCGLGMTVQLDNGNRDCLDVCIRRDRLNGLPDIAFVHNKKNLGGGYKWVRGWTRRELSTSGRLRLVRRGGTIHGLFAQGDSSQFHLVGSTEIPLGPIPPLGFYNYSVGGKGMSVRGTWTDLTIRAETIDLQFADAAGTLEELNRARRDMHALDVDLSKQGLLNGDWIVVDGPGDSIAETSDGLLFTALGGIDTPERIAILKTFPQTLQADFQSEFSIMKAVGNRERGMTTEAVIGLHLSDIGTEEVGPTETIVTEATLIVRYKPDGRIELRPRLVARNRDGKTVYQPLRELTIDMPGQLRIALKDQTLYYLYRADGSEEEKLVATHQLKRETVATRAETWFIGGLNNGEMRAVLEKMSIHTGPATPAMTPTVNPRTQIPVQDVTAGNPAQDGVPSRIYNSIRNLFR</sequence>
<dbReference type="Proteomes" id="UP000011996">
    <property type="component" value="Unassembled WGS sequence"/>
</dbReference>
<protein>
    <submittedName>
        <fullName evidence="4">Signal peptide protein</fullName>
    </submittedName>
</protein>